<evidence type="ECO:0008006" key="3">
    <source>
        <dbReference type="Google" id="ProtNLM"/>
    </source>
</evidence>
<organism evidence="1 2">
    <name type="scientific">Rhodoferax fermentans</name>
    <dbReference type="NCBI Taxonomy" id="28066"/>
    <lineage>
        <taxon>Bacteria</taxon>
        <taxon>Pseudomonadati</taxon>
        <taxon>Pseudomonadota</taxon>
        <taxon>Betaproteobacteria</taxon>
        <taxon>Burkholderiales</taxon>
        <taxon>Comamonadaceae</taxon>
        <taxon>Rhodoferax</taxon>
    </lineage>
</organism>
<evidence type="ECO:0000313" key="1">
    <source>
        <dbReference type="EMBL" id="OOV05786.1"/>
    </source>
</evidence>
<comment type="caution">
    <text evidence="1">The sequence shown here is derived from an EMBL/GenBank/DDBJ whole genome shotgun (WGS) entry which is preliminary data.</text>
</comment>
<dbReference type="OrthoDB" id="8564427at2"/>
<dbReference type="InterPro" id="IPR019701">
    <property type="entry name" value="Phage_P22_NinX"/>
</dbReference>
<dbReference type="Proteomes" id="UP000190750">
    <property type="component" value="Unassembled WGS sequence"/>
</dbReference>
<sequence>MKIKVSETTPIQLDWLVAKCLGGVVKPSRCFDCKHYEERQGRDEAIQYCHHPKMDFEDGSGAIHSWPSDHETHSQCPISDLTPEPFSTDPAQGQPILEREGVHTGPLTYGNACRVIGKWRGIIGYAPDGGEHLFEQFGPTMLIAGLRCFVASKLGDEVEVPDDRT</sequence>
<dbReference type="AlphaFoldDB" id="A0A1T1ANT7"/>
<dbReference type="EMBL" id="MTJN01000002">
    <property type="protein sequence ID" value="OOV05786.1"/>
    <property type="molecule type" value="Genomic_DNA"/>
</dbReference>
<dbReference type="RefSeq" id="WP_078363568.1">
    <property type="nucleotide sequence ID" value="NZ_MTJN01000002.1"/>
</dbReference>
<protein>
    <recommendedName>
        <fullName evidence="3">DUF2591 domain-containing protein</fullName>
    </recommendedName>
</protein>
<accession>A0A1T1ANT7</accession>
<dbReference type="STRING" id="28066.RF819_02840"/>
<proteinExistence type="predicted"/>
<reference evidence="1 2" key="1">
    <citation type="submission" date="2017-01" db="EMBL/GenBank/DDBJ databases">
        <title>Genome sequencing of Rhodoferax fermentans JCM 7819.</title>
        <authorList>
            <person name="Kim Y.J."/>
            <person name="Farh M.E.-A."/>
            <person name="Yang D.-C."/>
        </authorList>
    </citation>
    <scope>NUCLEOTIDE SEQUENCE [LARGE SCALE GENOMIC DNA]</scope>
    <source>
        <strain evidence="1 2">JCM 7819</strain>
    </source>
</reference>
<keyword evidence="2" id="KW-1185">Reference proteome</keyword>
<evidence type="ECO:0000313" key="2">
    <source>
        <dbReference type="Proteomes" id="UP000190750"/>
    </source>
</evidence>
<name>A0A1T1ANT7_RHOFE</name>
<gene>
    <name evidence="1" type="ORF">RF819_02840</name>
</gene>
<dbReference type="Pfam" id="PF10765">
    <property type="entry name" value="Phage_P22_NinX"/>
    <property type="match status" value="1"/>
</dbReference>